<evidence type="ECO:0000313" key="4">
    <source>
        <dbReference type="Proteomes" id="UP000189933"/>
    </source>
</evidence>
<dbReference type="PANTHER" id="PTHR33542">
    <property type="entry name" value="SIROHYDROCHLORIN FERROCHELATASE, CHLOROPLASTIC"/>
    <property type="match status" value="1"/>
</dbReference>
<dbReference type="GO" id="GO:0046872">
    <property type="term" value="F:metal ion binding"/>
    <property type="evidence" value="ECO:0007669"/>
    <property type="project" value="UniProtKB-KW"/>
</dbReference>
<dbReference type="PANTHER" id="PTHR33542:SF3">
    <property type="entry name" value="SIROHYDROCHLORIN FERROCHELATASE, CHLOROPLASTIC"/>
    <property type="match status" value="1"/>
</dbReference>
<keyword evidence="1" id="KW-0479">Metal-binding</keyword>
<dbReference type="Gene3D" id="3.40.50.1400">
    <property type="match status" value="1"/>
</dbReference>
<dbReference type="InterPro" id="IPR002762">
    <property type="entry name" value="CbiX-like"/>
</dbReference>
<dbReference type="Proteomes" id="UP000189933">
    <property type="component" value="Unassembled WGS sequence"/>
</dbReference>
<sequence length="124" mass="13766">MQGVIVLGHGSRAVANDANMLLYDVVDLFKKISGKELVVPAWMNRESGLTGLQQAIDHLVEKGVTSIVIAPWFLTNGLHIKEDIPEEIKHAQSRYPFLTIKLAKPLGLDRRLVEVLAERIAEAE</sequence>
<dbReference type="SUPFAM" id="SSF53800">
    <property type="entry name" value="Chelatase"/>
    <property type="match status" value="1"/>
</dbReference>
<dbReference type="InterPro" id="IPR050963">
    <property type="entry name" value="Sirohydro_Cobaltochel/CbiX"/>
</dbReference>
<dbReference type="OrthoDB" id="9797895at2"/>
<organism evidence="3 4">
    <name type="scientific">Carboxydocella sporoproducens DSM 16521</name>
    <dbReference type="NCBI Taxonomy" id="1121270"/>
    <lineage>
        <taxon>Bacteria</taxon>
        <taxon>Bacillati</taxon>
        <taxon>Bacillota</taxon>
        <taxon>Clostridia</taxon>
        <taxon>Eubacteriales</taxon>
        <taxon>Clostridiales Family XVI. Incertae Sedis</taxon>
        <taxon>Carboxydocella</taxon>
    </lineage>
</organism>
<keyword evidence="4" id="KW-1185">Reference proteome</keyword>
<gene>
    <name evidence="3" type="ORF">SAMN02745885_00280</name>
</gene>
<name>A0A1T4LS71_9FIRM</name>
<protein>
    <submittedName>
        <fullName evidence="3">CbiX protein</fullName>
    </submittedName>
</protein>
<proteinExistence type="predicted"/>
<evidence type="ECO:0000256" key="1">
    <source>
        <dbReference type="ARBA" id="ARBA00022723"/>
    </source>
</evidence>
<reference evidence="4" key="1">
    <citation type="submission" date="2017-02" db="EMBL/GenBank/DDBJ databases">
        <authorList>
            <person name="Varghese N."/>
            <person name="Submissions S."/>
        </authorList>
    </citation>
    <scope>NUCLEOTIDE SEQUENCE [LARGE SCALE GENOMIC DNA]</scope>
    <source>
        <strain evidence="4">DSM 16521</strain>
    </source>
</reference>
<keyword evidence="2" id="KW-0456">Lyase</keyword>
<dbReference type="AlphaFoldDB" id="A0A1T4LS71"/>
<evidence type="ECO:0000313" key="3">
    <source>
        <dbReference type="EMBL" id="SJZ57497.1"/>
    </source>
</evidence>
<dbReference type="RefSeq" id="WP_078664434.1">
    <property type="nucleotide sequence ID" value="NZ_FUXM01000002.1"/>
</dbReference>
<evidence type="ECO:0000256" key="2">
    <source>
        <dbReference type="ARBA" id="ARBA00023239"/>
    </source>
</evidence>
<dbReference type="CDD" id="cd03416">
    <property type="entry name" value="CbiX_SirB_N"/>
    <property type="match status" value="1"/>
</dbReference>
<dbReference type="Pfam" id="PF01903">
    <property type="entry name" value="CbiX"/>
    <property type="match status" value="1"/>
</dbReference>
<accession>A0A1T4LS71</accession>
<dbReference type="EMBL" id="FUXM01000002">
    <property type="protein sequence ID" value="SJZ57497.1"/>
    <property type="molecule type" value="Genomic_DNA"/>
</dbReference>
<dbReference type="GO" id="GO:0016829">
    <property type="term" value="F:lyase activity"/>
    <property type="evidence" value="ECO:0007669"/>
    <property type="project" value="UniProtKB-KW"/>
</dbReference>